<dbReference type="GO" id="GO:0003824">
    <property type="term" value="F:catalytic activity"/>
    <property type="evidence" value="ECO:0007669"/>
    <property type="project" value="InterPro"/>
</dbReference>
<dbReference type="GO" id="GO:0008610">
    <property type="term" value="P:lipid biosynthetic process"/>
    <property type="evidence" value="ECO:0007669"/>
    <property type="project" value="UniProtKB-ARBA"/>
</dbReference>
<accession>A0A0F0H412</accession>
<dbReference type="InterPro" id="IPR001242">
    <property type="entry name" value="Condensation_dom"/>
</dbReference>
<name>A0A0F0H412_LENAE</name>
<dbReference type="Gene3D" id="3.30.300.30">
    <property type="match status" value="1"/>
</dbReference>
<dbReference type="EMBL" id="JYJG01000059">
    <property type="protein sequence ID" value="KJK50449.1"/>
    <property type="molecule type" value="Genomic_DNA"/>
</dbReference>
<dbReference type="Gene3D" id="3.30.559.10">
    <property type="entry name" value="Chloramphenicol acetyltransferase-like domain"/>
    <property type="match status" value="1"/>
</dbReference>
<protein>
    <recommendedName>
        <fullName evidence="1">Condensation domain-containing protein</fullName>
    </recommendedName>
</protein>
<dbReference type="PANTHER" id="PTHR45527:SF1">
    <property type="entry name" value="FATTY ACID SYNTHASE"/>
    <property type="match status" value="1"/>
</dbReference>
<proteinExistence type="predicted"/>
<comment type="caution">
    <text evidence="2">The sequence shown here is derived from an EMBL/GenBank/DDBJ whole genome shotgun (WGS) entry which is preliminary data.</text>
</comment>
<dbReference type="PANTHER" id="PTHR45527">
    <property type="entry name" value="NONRIBOSOMAL PEPTIDE SYNTHETASE"/>
    <property type="match status" value="1"/>
</dbReference>
<sequence>MAVPDDDRSACMGVIRSGPLGWAQHWYWLLDSEPVRGDGPLDAYAKRIAVPARVTVDEIRRALRTLLERYEALRTTYDSDASGAPRQLVHAECEPQLIVEPSDGTGDDASLERAVPTTGVFERSSCFAVAGVAEERVTDLLVVFRQISVDGVAIEKVREELELLLREPGTPLPAVGPGVQPLDHAEWENTEEQRKANRRALAYWQRQTRRGPHILPPFSWPAPDGSVTYQTTVVSRRAADLCARIAQACQVTEPTVVQAVLALLVSGWTEHDTAVMLSVFANRWNEVARESVCRLAGGGRIVFDLPRDLTVRKILRTCHLSLMDMYMNARYHVGELAMHESLDAMRRGAKAGSCVIFEYHYANQEPLFADRSAEPECITQTKLDWRVAGMLVDASSSEHGLEIAVRAPTEVLPESAGVPWMETFLGLLEQIAGDPDAQVGELMAGVRLDAPWKQRGWASMDGAWVHLDKIAALLTEHPGIAGAEVRTVDGEDATELVATVVVRSPDLTEQDIAEYLQDVANDYPSIALPHRYVVEHTGTGAARAPRETAESVAEKVLREAFEAVHPDAGAEVSRTYAENGGEFLRIPAFLVEVRKRGYSGIRYGDLLSMAPLRRLALKMTMVSA</sequence>
<dbReference type="AlphaFoldDB" id="A0A0F0H412"/>
<keyword evidence="3" id="KW-1185">Reference proteome</keyword>
<reference evidence="2 3" key="1">
    <citation type="submission" date="2015-02" db="EMBL/GenBank/DDBJ databases">
        <authorList>
            <person name="Ju K.-S."/>
            <person name="Doroghazi J.R."/>
            <person name="Metcalf W."/>
        </authorList>
    </citation>
    <scope>NUCLEOTIDE SEQUENCE [LARGE SCALE GENOMIC DNA]</scope>
    <source>
        <strain evidence="2 3">NRRL B-16140</strain>
    </source>
</reference>
<dbReference type="Proteomes" id="UP000033393">
    <property type="component" value="Unassembled WGS sequence"/>
</dbReference>
<dbReference type="Pfam" id="PF00668">
    <property type="entry name" value="Condensation"/>
    <property type="match status" value="1"/>
</dbReference>
<dbReference type="InterPro" id="IPR045851">
    <property type="entry name" value="AMP-bd_C_sf"/>
</dbReference>
<organism evidence="2 3">
    <name type="scientific">Lentzea aerocolonigenes</name>
    <name type="common">Lechevalieria aerocolonigenes</name>
    <name type="synonym">Saccharothrix aerocolonigenes</name>
    <dbReference type="NCBI Taxonomy" id="68170"/>
    <lineage>
        <taxon>Bacteria</taxon>
        <taxon>Bacillati</taxon>
        <taxon>Actinomycetota</taxon>
        <taxon>Actinomycetes</taxon>
        <taxon>Pseudonocardiales</taxon>
        <taxon>Pseudonocardiaceae</taxon>
        <taxon>Lentzea</taxon>
    </lineage>
</organism>
<dbReference type="SUPFAM" id="SSF56801">
    <property type="entry name" value="Acetyl-CoA synthetase-like"/>
    <property type="match status" value="1"/>
</dbReference>
<dbReference type="PATRIC" id="fig|68170.10.peg.944"/>
<dbReference type="GO" id="GO:0031177">
    <property type="term" value="F:phosphopantetheine binding"/>
    <property type="evidence" value="ECO:0007669"/>
    <property type="project" value="TreeGrafter"/>
</dbReference>
<dbReference type="SUPFAM" id="SSF52777">
    <property type="entry name" value="CoA-dependent acyltransferases"/>
    <property type="match status" value="2"/>
</dbReference>
<dbReference type="Gene3D" id="3.30.559.30">
    <property type="entry name" value="Nonribosomal peptide synthetase, condensation domain"/>
    <property type="match status" value="1"/>
</dbReference>
<dbReference type="GO" id="GO:0043041">
    <property type="term" value="P:amino acid activation for nonribosomal peptide biosynthetic process"/>
    <property type="evidence" value="ECO:0007669"/>
    <property type="project" value="TreeGrafter"/>
</dbReference>
<gene>
    <name evidence="2" type="ORF">UK23_10685</name>
</gene>
<dbReference type="GO" id="GO:0044550">
    <property type="term" value="P:secondary metabolite biosynthetic process"/>
    <property type="evidence" value="ECO:0007669"/>
    <property type="project" value="TreeGrafter"/>
</dbReference>
<evidence type="ECO:0000259" key="1">
    <source>
        <dbReference type="Pfam" id="PF00668"/>
    </source>
</evidence>
<evidence type="ECO:0000313" key="2">
    <source>
        <dbReference type="EMBL" id="KJK50449.1"/>
    </source>
</evidence>
<dbReference type="InterPro" id="IPR023213">
    <property type="entry name" value="CAT-like_dom_sf"/>
</dbReference>
<feature type="domain" description="Condensation" evidence="1">
    <location>
        <begin position="53"/>
        <end position="442"/>
    </location>
</feature>
<dbReference type="GO" id="GO:0005737">
    <property type="term" value="C:cytoplasm"/>
    <property type="evidence" value="ECO:0007669"/>
    <property type="project" value="TreeGrafter"/>
</dbReference>
<evidence type="ECO:0000313" key="3">
    <source>
        <dbReference type="Proteomes" id="UP000033393"/>
    </source>
</evidence>